<dbReference type="Pfam" id="PF04463">
    <property type="entry name" value="2-thiour_desulf"/>
    <property type="match status" value="1"/>
</dbReference>
<dbReference type="InterPro" id="IPR007553">
    <property type="entry name" value="2-thiour_desulf"/>
</dbReference>
<organism evidence="1 2">
    <name type="scientific">Desulforapulum autotrophicum (strain ATCC 43914 / DSM 3382 / VKM B-1955 / HRM2)</name>
    <name type="common">Desulfobacterium autotrophicum</name>
    <dbReference type="NCBI Taxonomy" id="177437"/>
    <lineage>
        <taxon>Bacteria</taxon>
        <taxon>Pseudomonadati</taxon>
        <taxon>Thermodesulfobacteriota</taxon>
        <taxon>Desulfobacteria</taxon>
        <taxon>Desulfobacterales</taxon>
        <taxon>Desulfobacteraceae</taxon>
        <taxon>Desulforapulum</taxon>
    </lineage>
</organism>
<dbReference type="KEGG" id="dat:HRM2_12600"/>
<protein>
    <submittedName>
        <fullName evidence="1">Uncharacterized protein</fullName>
    </submittedName>
</protein>
<reference evidence="1 2" key="1">
    <citation type="journal article" date="2009" name="Environ. Microbiol.">
        <title>Genome sequence of Desulfobacterium autotrophicum HRM2, a marine sulfate reducer oxidizing organic carbon completely to carbon dioxide.</title>
        <authorList>
            <person name="Strittmatter A.W."/>
            <person name="Liesegang H."/>
            <person name="Rabus R."/>
            <person name="Decker I."/>
            <person name="Amann J."/>
            <person name="Andres S."/>
            <person name="Henne A."/>
            <person name="Fricke W.F."/>
            <person name="Martinez-Arias R."/>
            <person name="Bartels D."/>
            <person name="Goesmann A."/>
            <person name="Krause L."/>
            <person name="Puehler A."/>
            <person name="Klenk H.P."/>
            <person name="Richter M."/>
            <person name="Schuler M."/>
            <person name="Gloeckner F.O."/>
            <person name="Meyerdierks A."/>
            <person name="Gottschalk G."/>
            <person name="Amann R."/>
        </authorList>
    </citation>
    <scope>NUCLEOTIDE SEQUENCE [LARGE SCALE GENOMIC DNA]</scope>
    <source>
        <strain evidence="2">ATCC 43914 / DSM 3382 / HRM2</strain>
    </source>
</reference>
<dbReference type="AlphaFoldDB" id="C0Q8N2"/>
<dbReference type="EMBL" id="CP001087">
    <property type="protein sequence ID" value="ACN14372.1"/>
    <property type="molecule type" value="Genomic_DNA"/>
</dbReference>
<dbReference type="Proteomes" id="UP000000442">
    <property type="component" value="Chromosome"/>
</dbReference>
<gene>
    <name evidence="1" type="ordered locus">HRM2_12600</name>
</gene>
<sequence>MVKPIRIGISACLLGNYVRYDGNHSHDPLLLQTLGPFVDYVAVCPEVECGMTTPREPIILMGDPENPRLVTRDTGVDRTDQMVDWAQNRSKALEQENLCGFIFKNKSPSCGLFRVKVFDAEGGVTPTGRGLFARAFTRRFPTIPVEESQRLQDPELMADFIESLLSFQERHPCH</sequence>
<dbReference type="STRING" id="177437.HRM2_12600"/>
<proteinExistence type="predicted"/>
<evidence type="ECO:0000313" key="2">
    <source>
        <dbReference type="Proteomes" id="UP000000442"/>
    </source>
</evidence>
<dbReference type="OrthoDB" id="495783at2"/>
<keyword evidence="2" id="KW-1185">Reference proteome</keyword>
<dbReference type="PANTHER" id="PTHR30087">
    <property type="entry name" value="INNER MEMBRANE PROTEIN"/>
    <property type="match status" value="1"/>
</dbReference>
<evidence type="ECO:0000313" key="1">
    <source>
        <dbReference type="EMBL" id="ACN14372.1"/>
    </source>
</evidence>
<dbReference type="RefSeq" id="WP_015903159.1">
    <property type="nucleotide sequence ID" value="NC_012108.1"/>
</dbReference>
<name>C0Q8N2_DESAH</name>
<accession>C0Q8N2</accession>
<dbReference type="HOGENOM" id="CLU_076318_2_0_7"/>
<dbReference type="PANTHER" id="PTHR30087:SF0">
    <property type="entry name" value="INNER MEMBRANE PROTEIN"/>
    <property type="match status" value="1"/>
</dbReference>
<dbReference type="eggNOG" id="COG1683">
    <property type="taxonomic scope" value="Bacteria"/>
</dbReference>